<organism evidence="3 4">
    <name type="scientific">Mycena sanguinolenta</name>
    <dbReference type="NCBI Taxonomy" id="230812"/>
    <lineage>
        <taxon>Eukaryota</taxon>
        <taxon>Fungi</taxon>
        <taxon>Dikarya</taxon>
        <taxon>Basidiomycota</taxon>
        <taxon>Agaricomycotina</taxon>
        <taxon>Agaricomycetes</taxon>
        <taxon>Agaricomycetidae</taxon>
        <taxon>Agaricales</taxon>
        <taxon>Marasmiineae</taxon>
        <taxon>Mycenaceae</taxon>
        <taxon>Mycena</taxon>
    </lineage>
</organism>
<evidence type="ECO:0000313" key="4">
    <source>
        <dbReference type="Proteomes" id="UP000623467"/>
    </source>
</evidence>
<evidence type="ECO:0000256" key="1">
    <source>
        <dbReference type="SAM" id="MobiDB-lite"/>
    </source>
</evidence>
<evidence type="ECO:0000313" key="3">
    <source>
        <dbReference type="EMBL" id="KAF7341821.1"/>
    </source>
</evidence>
<feature type="chain" id="PRO_5034047471" evidence="2">
    <location>
        <begin position="18"/>
        <end position="463"/>
    </location>
</feature>
<dbReference type="Proteomes" id="UP000623467">
    <property type="component" value="Unassembled WGS sequence"/>
</dbReference>
<protein>
    <submittedName>
        <fullName evidence="3">Uncharacterized protein</fullName>
    </submittedName>
</protein>
<keyword evidence="4" id="KW-1185">Reference proteome</keyword>
<keyword evidence="2" id="KW-0732">Signal</keyword>
<dbReference type="OrthoDB" id="3021432at2759"/>
<sequence length="463" mass="49619">MLHSAFPLILLLGSLSAAQVVHYGNWTGTLGEPCGRYTQEPGASVVWNFSGQYQFSNAEPLIDGRTTGTYVEVRGPPPAVDLGAIAVSLDGAPSSLTLNGIGCSAVLYQNTLLPLGSHTLNFTFVGPPPNNSLSISSFACGVDPNIVLASDTPSASGTPLTSNTSSATRSSSTSATVGGALGGVVGTALLAAAPAPSSRHYDFVFLPPVVPIWFKGKELKDVEASDMYMACPIPDQPPVPGLVPGDPTDFDSDLVAWKVIKLVAGGKKETTVSLPLNIAFGDINENDEVESQKGILHNFIYAFAPPKTLVKRTATPLPSWVPETFRNPKLHPCVIAQNAVPHSVTFALGTFHKTNGLDDKFSPFLLTSEVPQVDRRQRLDKTLFETSNTYQHLNGHPVAPIPQQEDDRSAPTPHYEVPVDDEQMSEIMSLALLGKDEIRVSDLKQTTRWRLVKANGDWKLEDA</sequence>
<gene>
    <name evidence="3" type="ORF">MSAN_02037200</name>
</gene>
<feature type="region of interest" description="Disordered" evidence="1">
    <location>
        <begin position="391"/>
        <end position="416"/>
    </location>
</feature>
<reference evidence="3" key="1">
    <citation type="submission" date="2020-05" db="EMBL/GenBank/DDBJ databases">
        <title>Mycena genomes resolve the evolution of fungal bioluminescence.</title>
        <authorList>
            <person name="Tsai I.J."/>
        </authorList>
    </citation>
    <scope>NUCLEOTIDE SEQUENCE</scope>
    <source>
        <strain evidence="3">160909Yilan</strain>
    </source>
</reference>
<evidence type="ECO:0000256" key="2">
    <source>
        <dbReference type="SAM" id="SignalP"/>
    </source>
</evidence>
<dbReference type="AlphaFoldDB" id="A0A8H6XJU3"/>
<proteinExistence type="predicted"/>
<feature type="compositionally biased region" description="Low complexity" evidence="1">
    <location>
        <begin position="164"/>
        <end position="173"/>
    </location>
</feature>
<feature type="compositionally biased region" description="Polar residues" evidence="1">
    <location>
        <begin position="151"/>
        <end position="163"/>
    </location>
</feature>
<accession>A0A8H6XJU3</accession>
<feature type="region of interest" description="Disordered" evidence="1">
    <location>
        <begin position="151"/>
        <end position="173"/>
    </location>
</feature>
<name>A0A8H6XJU3_9AGAR</name>
<comment type="caution">
    <text evidence="3">The sequence shown here is derived from an EMBL/GenBank/DDBJ whole genome shotgun (WGS) entry which is preliminary data.</text>
</comment>
<feature type="signal peptide" evidence="2">
    <location>
        <begin position="1"/>
        <end position="17"/>
    </location>
</feature>
<dbReference type="EMBL" id="JACAZH010000026">
    <property type="protein sequence ID" value="KAF7341821.1"/>
    <property type="molecule type" value="Genomic_DNA"/>
</dbReference>